<evidence type="ECO:0008006" key="3">
    <source>
        <dbReference type="Google" id="ProtNLM"/>
    </source>
</evidence>
<dbReference type="EMBL" id="ACVR01000025">
    <property type="protein sequence ID" value="EET83023.1"/>
    <property type="molecule type" value="Genomic_DNA"/>
</dbReference>
<comment type="caution">
    <text evidence="1">The sequence shown here is derived from an EMBL/GenBank/DDBJ whole genome shotgun (WGS) entry which is preliminary data.</text>
</comment>
<sequence>MATDVDVQYFSHLNGLTLGNNWGDLIRLLDKALVTGLDFTQITAASIDTQGDVHITLYAAHNAMLFQVVELTGFAPSSLNQKYRIKGVPNTTQLILKPALDIVERSITAIGTGKLASLGYDIIFRDAGDVKRVYRAKNPRTEHPFIRIDETISDGTNSYPSNYAKYATVGLIENMTHIDDYEDPTKLQLPLDPEDLTKNWRISGTGSGVIRGWGRWYTSTYGGLVEGYQDVMPPEQGNRAFSLVGDKDTFYLHNSTITYPNYKDLKGCGLFKDGLDNSVVPNWFLMAYFTYTSAADYKSDRYASPLAWAETSAPFMVPGYDTANKITASRTAQPLVPDYHSGGSNLNRFTASNVPALEVPFYDDSKYLRGSLRHVYYAGKKASTNNFTTPILADSSMYIWDAVSSSYNGGFYFYLGELE</sequence>
<dbReference type="RefSeq" id="WP_005404131.1">
    <property type="nucleotide sequence ID" value="NZ_ACVR01000025.1"/>
</dbReference>
<keyword evidence="2" id="KW-1185">Reference proteome</keyword>
<organism evidence="1 2">
    <name type="scientific">Acinetobacter radioresistens SK82</name>
    <dbReference type="NCBI Taxonomy" id="596318"/>
    <lineage>
        <taxon>Bacteria</taxon>
        <taxon>Pseudomonadati</taxon>
        <taxon>Pseudomonadota</taxon>
        <taxon>Gammaproteobacteria</taxon>
        <taxon>Moraxellales</taxon>
        <taxon>Moraxellaceae</taxon>
        <taxon>Acinetobacter</taxon>
    </lineage>
</organism>
<accession>A0ABP2GMR0</accession>
<protein>
    <recommendedName>
        <fullName evidence="3">Virion structural protein</fullName>
    </recommendedName>
</protein>
<reference evidence="1 2" key="1">
    <citation type="submission" date="2009-07" db="EMBL/GenBank/DDBJ databases">
        <authorList>
            <person name="Madupu R."/>
            <person name="Durkin A.S."/>
            <person name="Torralba M."/>
            <person name="Methe B."/>
            <person name="Sutton G.G."/>
            <person name="Strausberg R.L."/>
            <person name="Nelson K.E."/>
        </authorList>
    </citation>
    <scope>NUCLEOTIDE SEQUENCE [LARGE SCALE GENOMIC DNA]</scope>
    <source>
        <strain evidence="1 2">SK82</strain>
    </source>
</reference>
<proteinExistence type="predicted"/>
<evidence type="ECO:0000313" key="2">
    <source>
        <dbReference type="Proteomes" id="UP000018419"/>
    </source>
</evidence>
<dbReference type="Proteomes" id="UP000018419">
    <property type="component" value="Unassembled WGS sequence"/>
</dbReference>
<name>A0ABP2GMR0_ACIRA</name>
<evidence type="ECO:0000313" key="1">
    <source>
        <dbReference type="EMBL" id="EET83023.1"/>
    </source>
</evidence>
<gene>
    <name evidence="1" type="ORF">ACIRA0001_3094</name>
</gene>